<dbReference type="KEGG" id="lmoi:VV02_17055"/>
<keyword evidence="2" id="KW-1185">Reference proteome</keyword>
<dbReference type="AlphaFoldDB" id="A0A0K1JKQ9"/>
<sequence>MVFHRTPQRLRRRAVGKQLIEAGAPVVTDVYPEGLVWHEGPDARSAWAEIAPLLVTGARPSPRDLQWVGHIWKSDAGEVMLRFDGEH</sequence>
<evidence type="ECO:0000313" key="2">
    <source>
        <dbReference type="Proteomes" id="UP000066480"/>
    </source>
</evidence>
<dbReference type="EMBL" id="CP011112">
    <property type="protein sequence ID" value="AKU17165.1"/>
    <property type="molecule type" value="Genomic_DNA"/>
</dbReference>
<gene>
    <name evidence="1" type="ORF">VV02_17055</name>
</gene>
<accession>A0A0K1JKQ9</accession>
<name>A0A0K1JKQ9_9MICO</name>
<reference evidence="1 2" key="1">
    <citation type="submission" date="2015-03" db="EMBL/GenBank/DDBJ databases">
        <title>Luteipulveratus halotolerans sp. nov., a novel actinobacterium (Dermacoccaceae) from Sarawak, Malaysia.</title>
        <authorList>
            <person name="Juboi H."/>
            <person name="Basik A."/>
            <person name="Shamsul S.S."/>
            <person name="Arnold P."/>
            <person name="Schmitt E.K."/>
            <person name="Sanglier J.-J."/>
            <person name="Yeo T."/>
        </authorList>
    </citation>
    <scope>NUCLEOTIDE SEQUENCE [LARGE SCALE GENOMIC DNA]</scope>
    <source>
        <strain evidence="1 2">MN07-A0370</strain>
    </source>
</reference>
<organism evidence="1 2">
    <name type="scientific">Luteipulveratus mongoliensis</name>
    <dbReference type="NCBI Taxonomy" id="571913"/>
    <lineage>
        <taxon>Bacteria</taxon>
        <taxon>Bacillati</taxon>
        <taxon>Actinomycetota</taxon>
        <taxon>Actinomycetes</taxon>
        <taxon>Micrococcales</taxon>
        <taxon>Dermacoccaceae</taxon>
        <taxon>Luteipulveratus</taxon>
    </lineage>
</organism>
<protein>
    <submittedName>
        <fullName evidence="1">Uncharacterized protein</fullName>
    </submittedName>
</protein>
<dbReference type="Proteomes" id="UP000066480">
    <property type="component" value="Chromosome"/>
</dbReference>
<proteinExistence type="predicted"/>
<evidence type="ECO:0000313" key="1">
    <source>
        <dbReference type="EMBL" id="AKU17165.1"/>
    </source>
</evidence>